<comment type="caution">
    <text evidence="11">The sequence shown here is derived from an EMBL/GenBank/DDBJ whole genome shotgun (WGS) entry which is preliminary data.</text>
</comment>
<accession>A0ABS3FWZ0</accession>
<proteinExistence type="predicted"/>
<dbReference type="PROSITE" id="PS00211">
    <property type="entry name" value="ABC_TRANSPORTER_1"/>
    <property type="match status" value="1"/>
</dbReference>
<evidence type="ECO:0000313" key="11">
    <source>
        <dbReference type="EMBL" id="MBO0351146.1"/>
    </source>
</evidence>
<name>A0ABS3FWZ0_9CYAN</name>
<reference evidence="11 12" key="1">
    <citation type="submission" date="2021-03" db="EMBL/GenBank/DDBJ databases">
        <title>Metabolic Capacity of the Antarctic Cyanobacterium Phormidium pseudopriestleyi that Sustains Oxygenic Photosynthesis in the Presence of Hydrogen Sulfide.</title>
        <authorList>
            <person name="Lumian J.E."/>
            <person name="Jungblut A.D."/>
            <person name="Dillon M.L."/>
            <person name="Hawes I."/>
            <person name="Doran P.T."/>
            <person name="Mackey T.J."/>
            <person name="Dick G.J."/>
            <person name="Grettenberger C.L."/>
            <person name="Sumner D.Y."/>
        </authorList>
    </citation>
    <scope>NUCLEOTIDE SEQUENCE [LARGE SCALE GENOMIC DNA]</scope>
    <source>
        <strain evidence="11 12">FRX01</strain>
    </source>
</reference>
<dbReference type="Pfam" id="PF00005">
    <property type="entry name" value="ABC_tran"/>
    <property type="match status" value="1"/>
</dbReference>
<dbReference type="SMART" id="SM00382">
    <property type="entry name" value="AAA"/>
    <property type="match status" value="1"/>
</dbReference>
<gene>
    <name evidence="11" type="ORF">J0895_19125</name>
</gene>
<evidence type="ECO:0000256" key="3">
    <source>
        <dbReference type="ARBA" id="ARBA00022475"/>
    </source>
</evidence>
<keyword evidence="7" id="KW-0408">Iron</keyword>
<sequence>MIVVAINARNLNISYGDRPIVPNLSLSLETGKVTALIGPNGSGKSTVLRTLARLLKPKQGAIYLHGRDIATMPTRVIARQLAMLPQSPDIPAGITVWEAIGYGRYPHRSLLRGLSHNDQAAMDWALGVTGLTSLRDRLMDTLSGGERQRAWIAMALAQETQVLLLDEPTTFLDIRHQIDILALVRRLNRERKITVGWVLHDLNQAAAYSDRILMLRSGEVIASGPPAEVMTPENILAGFGVEMMVIPHPVTGTPTCFPSELGILEAIKGVG</sequence>
<keyword evidence="6 11" id="KW-0067">ATP-binding</keyword>
<dbReference type="GO" id="GO:0005524">
    <property type="term" value="F:ATP binding"/>
    <property type="evidence" value="ECO:0007669"/>
    <property type="project" value="UniProtKB-KW"/>
</dbReference>
<keyword evidence="8" id="KW-0406">Ion transport</keyword>
<evidence type="ECO:0000256" key="9">
    <source>
        <dbReference type="ARBA" id="ARBA00023136"/>
    </source>
</evidence>
<dbReference type="InterPro" id="IPR003593">
    <property type="entry name" value="AAA+_ATPase"/>
</dbReference>
<keyword evidence="9" id="KW-0472">Membrane</keyword>
<keyword evidence="2" id="KW-0813">Transport</keyword>
<dbReference type="InterPro" id="IPR017871">
    <property type="entry name" value="ABC_transporter-like_CS"/>
</dbReference>
<keyword evidence="4" id="KW-0410">Iron transport</keyword>
<comment type="subcellular location">
    <subcellularLocation>
        <location evidence="1">Cell membrane</location>
        <topology evidence="1">Peripheral membrane protein</topology>
    </subcellularLocation>
</comment>
<evidence type="ECO:0000256" key="5">
    <source>
        <dbReference type="ARBA" id="ARBA00022741"/>
    </source>
</evidence>
<dbReference type="CDD" id="cd03214">
    <property type="entry name" value="ABC_Iron-Siderophores_B12_Hemin"/>
    <property type="match status" value="1"/>
</dbReference>
<evidence type="ECO:0000256" key="1">
    <source>
        <dbReference type="ARBA" id="ARBA00004202"/>
    </source>
</evidence>
<organism evidence="11 12">
    <name type="scientific">Phormidium pseudopriestleyi FRX01</name>
    <dbReference type="NCBI Taxonomy" id="1759528"/>
    <lineage>
        <taxon>Bacteria</taxon>
        <taxon>Bacillati</taxon>
        <taxon>Cyanobacteriota</taxon>
        <taxon>Cyanophyceae</taxon>
        <taxon>Oscillatoriophycideae</taxon>
        <taxon>Oscillatoriales</taxon>
        <taxon>Oscillatoriaceae</taxon>
        <taxon>Phormidium</taxon>
    </lineage>
</organism>
<dbReference type="InterPro" id="IPR027417">
    <property type="entry name" value="P-loop_NTPase"/>
</dbReference>
<evidence type="ECO:0000256" key="8">
    <source>
        <dbReference type="ARBA" id="ARBA00023065"/>
    </source>
</evidence>
<keyword evidence="5" id="KW-0547">Nucleotide-binding</keyword>
<feature type="domain" description="ABC transporter" evidence="10">
    <location>
        <begin position="6"/>
        <end position="242"/>
    </location>
</feature>
<dbReference type="PANTHER" id="PTHR42771:SF2">
    <property type="entry name" value="IRON(3+)-HYDROXAMATE IMPORT ATP-BINDING PROTEIN FHUC"/>
    <property type="match status" value="1"/>
</dbReference>
<keyword evidence="12" id="KW-1185">Reference proteome</keyword>
<dbReference type="Proteomes" id="UP000664844">
    <property type="component" value="Unassembled WGS sequence"/>
</dbReference>
<evidence type="ECO:0000256" key="6">
    <source>
        <dbReference type="ARBA" id="ARBA00022840"/>
    </source>
</evidence>
<evidence type="ECO:0000313" key="12">
    <source>
        <dbReference type="Proteomes" id="UP000664844"/>
    </source>
</evidence>
<dbReference type="InterPro" id="IPR003439">
    <property type="entry name" value="ABC_transporter-like_ATP-bd"/>
</dbReference>
<dbReference type="SUPFAM" id="SSF52540">
    <property type="entry name" value="P-loop containing nucleoside triphosphate hydrolases"/>
    <property type="match status" value="1"/>
</dbReference>
<evidence type="ECO:0000259" key="10">
    <source>
        <dbReference type="PROSITE" id="PS50893"/>
    </source>
</evidence>
<keyword evidence="3" id="KW-1003">Cell membrane</keyword>
<protein>
    <submittedName>
        <fullName evidence="11">ABC transporter ATP-binding protein</fullName>
    </submittedName>
</protein>
<dbReference type="InterPro" id="IPR051535">
    <property type="entry name" value="Siderophore_ABC-ATPase"/>
</dbReference>
<dbReference type="Gene3D" id="3.40.50.300">
    <property type="entry name" value="P-loop containing nucleotide triphosphate hydrolases"/>
    <property type="match status" value="1"/>
</dbReference>
<dbReference type="PROSITE" id="PS50893">
    <property type="entry name" value="ABC_TRANSPORTER_2"/>
    <property type="match status" value="1"/>
</dbReference>
<evidence type="ECO:0000256" key="4">
    <source>
        <dbReference type="ARBA" id="ARBA00022496"/>
    </source>
</evidence>
<dbReference type="PANTHER" id="PTHR42771">
    <property type="entry name" value="IRON(3+)-HYDROXAMATE IMPORT ATP-BINDING PROTEIN FHUC"/>
    <property type="match status" value="1"/>
</dbReference>
<dbReference type="EMBL" id="JAFLQW010000503">
    <property type="protein sequence ID" value="MBO0351146.1"/>
    <property type="molecule type" value="Genomic_DNA"/>
</dbReference>
<evidence type="ECO:0000256" key="2">
    <source>
        <dbReference type="ARBA" id="ARBA00022448"/>
    </source>
</evidence>
<evidence type="ECO:0000256" key="7">
    <source>
        <dbReference type="ARBA" id="ARBA00023004"/>
    </source>
</evidence>